<dbReference type="NCBIfam" id="TIGR02215">
    <property type="entry name" value="phage_chp_gp8"/>
    <property type="match status" value="1"/>
</dbReference>
<gene>
    <name evidence="1" type="ORF">SAMN04488004_106134</name>
</gene>
<dbReference type="InterPro" id="IPR006450">
    <property type="entry name" value="Phage_HK97_gp6-like"/>
</dbReference>
<evidence type="ECO:0000313" key="2">
    <source>
        <dbReference type="Proteomes" id="UP000199550"/>
    </source>
</evidence>
<reference evidence="1 2" key="1">
    <citation type="submission" date="2016-10" db="EMBL/GenBank/DDBJ databases">
        <authorList>
            <person name="de Groot N.N."/>
        </authorList>
    </citation>
    <scope>NUCLEOTIDE SEQUENCE [LARGE SCALE GENOMIC DNA]</scope>
    <source>
        <strain evidence="1 2">DSM 16199</strain>
    </source>
</reference>
<dbReference type="OrthoDB" id="8478788at2"/>
<dbReference type="CDD" id="cd08054">
    <property type="entry name" value="gp6"/>
    <property type="match status" value="1"/>
</dbReference>
<dbReference type="NCBIfam" id="TIGR01560">
    <property type="entry name" value="put_DNA_pack"/>
    <property type="match status" value="1"/>
</dbReference>
<proteinExistence type="predicted"/>
<keyword evidence="2" id="KW-1185">Reference proteome</keyword>
<sequence>MMLVELSSAPAAALPVAGLKDHLRLGSGFADDGLQDEVLEAFLRAALASIEARTGKVLLEREFRWSVTAWREVDRQPLPLAPVSAVGSVTQIDRNGTAVPASAQRYALEPDMQRPALIAVGATLPCVPRGGRVDVTLLAGYGPEWSDLPPDLAQAVMLLAAHFYEYRSDGALHGASMPFTVTGLIERYRTVRLFMGGRT</sequence>
<organism evidence="1 2">
    <name type="scientific">Loktanella salsilacus</name>
    <dbReference type="NCBI Taxonomy" id="195913"/>
    <lineage>
        <taxon>Bacteria</taxon>
        <taxon>Pseudomonadati</taxon>
        <taxon>Pseudomonadota</taxon>
        <taxon>Alphaproteobacteria</taxon>
        <taxon>Rhodobacterales</taxon>
        <taxon>Roseobacteraceae</taxon>
        <taxon>Loktanella</taxon>
    </lineage>
</organism>
<protein>
    <recommendedName>
        <fullName evidence="3">Phage gp6-like head-tail connector protein</fullName>
    </recommendedName>
</protein>
<name>A0A1I4EEF6_9RHOB</name>
<evidence type="ECO:0008006" key="3">
    <source>
        <dbReference type="Google" id="ProtNLM"/>
    </source>
</evidence>
<dbReference type="Gene3D" id="1.10.3230.30">
    <property type="entry name" value="Phage gp6-like head-tail connector protein"/>
    <property type="match status" value="1"/>
</dbReference>
<dbReference type="EMBL" id="FOTF01000006">
    <property type="protein sequence ID" value="SFL02551.1"/>
    <property type="molecule type" value="Genomic_DNA"/>
</dbReference>
<dbReference type="STRING" id="195913.SAMN04488004_106134"/>
<evidence type="ECO:0000313" key="1">
    <source>
        <dbReference type="EMBL" id="SFL02551.1"/>
    </source>
</evidence>
<dbReference type="Proteomes" id="UP000199550">
    <property type="component" value="Unassembled WGS sequence"/>
</dbReference>
<dbReference type="RefSeq" id="WP_090187547.1">
    <property type="nucleotide sequence ID" value="NZ_CAXIDI010000020.1"/>
</dbReference>
<dbReference type="AlphaFoldDB" id="A0A1I4EEF6"/>
<accession>A0A1I4EEF6</accession>
<dbReference type="InterPro" id="IPR011738">
    <property type="entry name" value="Phage_CHP"/>
</dbReference>